<comment type="caution">
    <text evidence="2">The sequence shown here is derived from an EMBL/GenBank/DDBJ whole genome shotgun (WGS) entry which is preliminary data.</text>
</comment>
<feature type="compositionally biased region" description="Basic residues" evidence="1">
    <location>
        <begin position="377"/>
        <end position="389"/>
    </location>
</feature>
<feature type="compositionally biased region" description="Polar residues" evidence="1">
    <location>
        <begin position="347"/>
        <end position="356"/>
    </location>
</feature>
<dbReference type="GO" id="GO:0003677">
    <property type="term" value="F:DNA binding"/>
    <property type="evidence" value="ECO:0007669"/>
    <property type="project" value="InterPro"/>
</dbReference>
<organism evidence="2 3">
    <name type="scientific">Sphaerosporella brunnea</name>
    <dbReference type="NCBI Taxonomy" id="1250544"/>
    <lineage>
        <taxon>Eukaryota</taxon>
        <taxon>Fungi</taxon>
        <taxon>Dikarya</taxon>
        <taxon>Ascomycota</taxon>
        <taxon>Pezizomycotina</taxon>
        <taxon>Pezizomycetes</taxon>
        <taxon>Pezizales</taxon>
        <taxon>Pyronemataceae</taxon>
        <taxon>Sphaerosporella</taxon>
    </lineage>
</organism>
<reference evidence="2 3" key="1">
    <citation type="submission" date="2019-09" db="EMBL/GenBank/DDBJ databases">
        <title>Draft genome of the ectomycorrhizal ascomycete Sphaerosporella brunnea.</title>
        <authorList>
            <consortium name="DOE Joint Genome Institute"/>
            <person name="Benucci G.M."/>
            <person name="Marozzi G."/>
            <person name="Antonielli L."/>
            <person name="Sanchez S."/>
            <person name="Marco P."/>
            <person name="Wang X."/>
            <person name="Falini L.B."/>
            <person name="Barry K."/>
            <person name="Haridas S."/>
            <person name="Lipzen A."/>
            <person name="Labutti K."/>
            <person name="Grigoriev I.V."/>
            <person name="Murat C."/>
            <person name="Martin F."/>
            <person name="Albertini E."/>
            <person name="Donnini D."/>
            <person name="Bonito G."/>
        </authorList>
    </citation>
    <scope>NUCLEOTIDE SEQUENCE [LARGE SCALE GENOMIC DNA]</scope>
    <source>
        <strain evidence="2 3">Sb_GMNB300</strain>
    </source>
</reference>
<dbReference type="SMART" id="SM00384">
    <property type="entry name" value="AT_hook"/>
    <property type="match status" value="3"/>
</dbReference>
<dbReference type="Proteomes" id="UP000326924">
    <property type="component" value="Unassembled WGS sequence"/>
</dbReference>
<evidence type="ECO:0000313" key="3">
    <source>
        <dbReference type="Proteomes" id="UP000326924"/>
    </source>
</evidence>
<feature type="region of interest" description="Disordered" evidence="1">
    <location>
        <begin position="230"/>
        <end position="257"/>
    </location>
</feature>
<name>A0A5J5EMC7_9PEZI</name>
<keyword evidence="3" id="KW-1185">Reference proteome</keyword>
<dbReference type="InterPro" id="IPR017956">
    <property type="entry name" value="AT_hook_DNA-bd_motif"/>
</dbReference>
<feature type="compositionally biased region" description="Basic residues" evidence="1">
    <location>
        <begin position="106"/>
        <end position="146"/>
    </location>
</feature>
<feature type="compositionally biased region" description="Low complexity" evidence="1">
    <location>
        <begin position="234"/>
        <end position="257"/>
    </location>
</feature>
<proteinExistence type="predicted"/>
<dbReference type="AlphaFoldDB" id="A0A5J5EMC7"/>
<feature type="compositionally biased region" description="Low complexity" evidence="1">
    <location>
        <begin position="416"/>
        <end position="428"/>
    </location>
</feature>
<feature type="region of interest" description="Disordered" evidence="1">
    <location>
        <begin position="106"/>
        <end position="147"/>
    </location>
</feature>
<accession>A0A5J5EMC7</accession>
<evidence type="ECO:0000256" key="1">
    <source>
        <dbReference type="SAM" id="MobiDB-lite"/>
    </source>
</evidence>
<feature type="region of interest" description="Disordered" evidence="1">
    <location>
        <begin position="343"/>
        <end position="444"/>
    </location>
</feature>
<dbReference type="InParanoid" id="A0A5J5EMC7"/>
<feature type="region of interest" description="Disordered" evidence="1">
    <location>
        <begin position="22"/>
        <end position="48"/>
    </location>
</feature>
<evidence type="ECO:0000313" key="2">
    <source>
        <dbReference type="EMBL" id="KAA8896334.1"/>
    </source>
</evidence>
<sequence length="670" mass="70660">MPRRTTAALTAPVRKSLRIAKKASAPTPVITPVSAGMKKPGRPKKGGVPADKAIIAAVNAVDDGEKIGSDGNINPIDAIGATPSALDAVAAAQEGDNTKTATIRKPKKVSASVAKKRGRPAGSKTKKPRAANIKKRGRAATSKTKKAGAATMAALNDTAKEENIASLPPMESTNTIDAVGEPDAVATTNNFSADIKKCGGLPAAKAGKPATNAKEDLYITIAIDEQDNGKKMAAPEANAEVASSSNNTASESRSLTPEITATTTTAAAAAAAAATRSRRTKAPDALAPAFGGVKKRGRPAKSKKTGADIMAALSEATNKEIAASPTTMESNGTVDAMVKNGDGAAQSAATKSNSSPDIKKGNGFAKKSAAKVGKPATKAKKKKKNKKKKITDAVDEPDNGKKMASPVANTCDDSSTTTPEETATAAAAKQRLQPPSPQCTASGTQTRPQLTYLQGITAHVCCGSPSLRRDIVALDNRHLCWMADGVLSPEGAKNILDNEMADRFAKRAAQYQAPSAPPEVLTTTSLAHIARAVTQAKRHDREAWLAKHCTPKGYYRAKSPKALASRFSQLRLNKAPTAPYLHRTNRRQDDKCWFCPGRPIQTRERLFKFCAHWRKGQAVLWKAVADATKEEKESRRMNTPIKVLLSDERCTEAVLAFLGSTHVGKWPHRG</sequence>
<dbReference type="EMBL" id="VXIS01000215">
    <property type="protein sequence ID" value="KAA8896334.1"/>
    <property type="molecule type" value="Genomic_DNA"/>
</dbReference>
<protein>
    <submittedName>
        <fullName evidence="2">Uncharacterized protein</fullName>
    </submittedName>
</protein>
<gene>
    <name evidence="2" type="ORF">FN846DRAFT_993879</name>
</gene>